<dbReference type="InterPro" id="IPR050155">
    <property type="entry name" value="HAD-like_hydrolase_sf"/>
</dbReference>
<accession>A0A382RRH4</accession>
<organism evidence="1">
    <name type="scientific">marine metagenome</name>
    <dbReference type="NCBI Taxonomy" id="408172"/>
    <lineage>
        <taxon>unclassified sequences</taxon>
        <taxon>metagenomes</taxon>
        <taxon>ecological metagenomes</taxon>
    </lineage>
</organism>
<dbReference type="InterPro" id="IPR023214">
    <property type="entry name" value="HAD_sf"/>
</dbReference>
<reference evidence="1" key="1">
    <citation type="submission" date="2018-05" db="EMBL/GenBank/DDBJ databases">
        <authorList>
            <person name="Lanie J.A."/>
            <person name="Ng W.-L."/>
            <person name="Kazmierczak K.M."/>
            <person name="Andrzejewski T.M."/>
            <person name="Davidsen T.M."/>
            <person name="Wayne K.J."/>
            <person name="Tettelin H."/>
            <person name="Glass J.I."/>
            <person name="Rusch D."/>
            <person name="Podicherti R."/>
            <person name="Tsui H.-C.T."/>
            <person name="Winkler M.E."/>
        </authorList>
    </citation>
    <scope>NUCLEOTIDE SEQUENCE</scope>
</reference>
<dbReference type="InterPro" id="IPR023198">
    <property type="entry name" value="PGP-like_dom2"/>
</dbReference>
<dbReference type="InterPro" id="IPR036412">
    <property type="entry name" value="HAD-like_sf"/>
</dbReference>
<dbReference type="EMBL" id="UINC01123658">
    <property type="protein sequence ID" value="SVD00279.1"/>
    <property type="molecule type" value="Genomic_DNA"/>
</dbReference>
<dbReference type="PANTHER" id="PTHR43434:SF1">
    <property type="entry name" value="PHOSPHOGLYCOLATE PHOSPHATASE"/>
    <property type="match status" value="1"/>
</dbReference>
<dbReference type="InterPro" id="IPR041492">
    <property type="entry name" value="HAD_2"/>
</dbReference>
<dbReference type="GO" id="GO:0008967">
    <property type="term" value="F:phosphoglycolate phosphatase activity"/>
    <property type="evidence" value="ECO:0007669"/>
    <property type="project" value="TreeGrafter"/>
</dbReference>
<evidence type="ECO:0000313" key="1">
    <source>
        <dbReference type="EMBL" id="SVD00279.1"/>
    </source>
</evidence>
<gene>
    <name evidence="1" type="ORF">METZ01_LOCUS353133</name>
</gene>
<dbReference type="Pfam" id="PF13419">
    <property type="entry name" value="HAD_2"/>
    <property type="match status" value="1"/>
</dbReference>
<dbReference type="Gene3D" id="1.10.150.240">
    <property type="entry name" value="Putative phosphatase, domain 2"/>
    <property type="match status" value="1"/>
</dbReference>
<dbReference type="AlphaFoldDB" id="A0A382RRH4"/>
<feature type="non-terminal residue" evidence="1">
    <location>
        <position position="109"/>
    </location>
</feature>
<dbReference type="GO" id="GO:0005829">
    <property type="term" value="C:cytosol"/>
    <property type="evidence" value="ECO:0007669"/>
    <property type="project" value="TreeGrafter"/>
</dbReference>
<sequence length="109" mass="12765">MNRFPAILFDLDGVLVETYKAWFHLLNAAATHWGFPPISTEIYKDIWGQGIQADVERFFHGKSVPEVETFYREHFQDHQEHMITFPEGPEIFHHLREQNRGIAIITNTA</sequence>
<dbReference type="Gene3D" id="3.40.50.1000">
    <property type="entry name" value="HAD superfamily/HAD-like"/>
    <property type="match status" value="1"/>
</dbReference>
<dbReference type="GO" id="GO:0006281">
    <property type="term" value="P:DNA repair"/>
    <property type="evidence" value="ECO:0007669"/>
    <property type="project" value="TreeGrafter"/>
</dbReference>
<name>A0A382RRH4_9ZZZZ</name>
<proteinExistence type="predicted"/>
<dbReference type="PANTHER" id="PTHR43434">
    <property type="entry name" value="PHOSPHOGLYCOLATE PHOSPHATASE"/>
    <property type="match status" value="1"/>
</dbReference>
<protein>
    <submittedName>
        <fullName evidence="1">Uncharacterized protein</fullName>
    </submittedName>
</protein>
<dbReference type="SUPFAM" id="SSF56784">
    <property type="entry name" value="HAD-like"/>
    <property type="match status" value="1"/>
</dbReference>